<organism evidence="1 2">
    <name type="scientific">Ferrigenium kumadai</name>
    <dbReference type="NCBI Taxonomy" id="1682490"/>
    <lineage>
        <taxon>Bacteria</taxon>
        <taxon>Pseudomonadati</taxon>
        <taxon>Pseudomonadota</taxon>
        <taxon>Betaproteobacteria</taxon>
        <taxon>Nitrosomonadales</taxon>
        <taxon>Gallionellaceae</taxon>
        <taxon>Ferrigenium</taxon>
    </lineage>
</organism>
<protein>
    <submittedName>
        <fullName evidence="1">Uncharacterized protein</fullName>
    </submittedName>
</protein>
<accession>A0AAN1W0W3</accession>
<dbReference type="EMBL" id="AP019536">
    <property type="protein sequence ID" value="BBJ00117.1"/>
    <property type="molecule type" value="Genomic_DNA"/>
</dbReference>
<dbReference type="Proteomes" id="UP001319121">
    <property type="component" value="Chromosome"/>
</dbReference>
<evidence type="ECO:0000313" key="1">
    <source>
        <dbReference type="EMBL" id="BBJ00117.1"/>
    </source>
</evidence>
<sequence>MEHEDTAATKGAANSIDAHIEFSFKGETYSLTSTLDLDRMLDKYIEPPSLHHVLAVEHGISTYSYLYEVMEVEEIEFDNPKGLAVQFLHDGVFDLEGFAAQRGDSQMLDSLQAIALREMGIENLEQHPKLKSALIQAYQLGMEA</sequence>
<gene>
    <name evidence="1" type="ORF">FGKAn22_18090</name>
</gene>
<dbReference type="RefSeq" id="WP_212785370.1">
    <property type="nucleotide sequence ID" value="NZ_AP019536.1"/>
</dbReference>
<keyword evidence="2" id="KW-1185">Reference proteome</keyword>
<reference evidence="1 2" key="1">
    <citation type="submission" date="2019-03" db="EMBL/GenBank/DDBJ databases">
        <title>Complete genome sequence of Ferrigenium kumadai strain An22, a microaerophilic iron-oxidizing bacterium isolated from a paddy field soil.</title>
        <authorList>
            <person name="Watanabe T."/>
            <person name="Asakawa S."/>
        </authorList>
    </citation>
    <scope>NUCLEOTIDE SEQUENCE [LARGE SCALE GENOMIC DNA]</scope>
    <source>
        <strain evidence="1 2">An22</strain>
    </source>
</reference>
<dbReference type="AlphaFoldDB" id="A0AAN1W0W3"/>
<evidence type="ECO:0000313" key="2">
    <source>
        <dbReference type="Proteomes" id="UP001319121"/>
    </source>
</evidence>
<name>A0AAN1W0W3_9PROT</name>
<proteinExistence type="predicted"/>
<dbReference type="KEGG" id="fku:FGKAn22_18090"/>